<evidence type="ECO:0000256" key="3">
    <source>
        <dbReference type="PROSITE-ProRule" id="PRU00339"/>
    </source>
</evidence>
<dbReference type="RefSeq" id="WP_210511400.1">
    <property type="nucleotide sequence ID" value="NZ_JAFIDN010000004.1"/>
</dbReference>
<keyword evidence="2 3" id="KW-0802">TPR repeat</keyword>
<keyword evidence="6" id="KW-1185">Reference proteome</keyword>
<dbReference type="InterPro" id="IPR050498">
    <property type="entry name" value="Ycf3"/>
</dbReference>
<dbReference type="InterPro" id="IPR019734">
    <property type="entry name" value="TPR_rpt"/>
</dbReference>
<evidence type="ECO:0000313" key="6">
    <source>
        <dbReference type="Proteomes" id="UP000673975"/>
    </source>
</evidence>
<dbReference type="AlphaFoldDB" id="A0A8J7RIQ4"/>
<feature type="chain" id="PRO_5035199291" evidence="4">
    <location>
        <begin position="27"/>
        <end position="327"/>
    </location>
</feature>
<feature type="repeat" description="TPR" evidence="3">
    <location>
        <begin position="163"/>
        <end position="196"/>
    </location>
</feature>
<dbReference type="PROSITE" id="PS50293">
    <property type="entry name" value="TPR_REGION"/>
    <property type="match status" value="2"/>
</dbReference>
<feature type="repeat" description="TPR" evidence="3">
    <location>
        <begin position="129"/>
        <end position="162"/>
    </location>
</feature>
<dbReference type="PANTHER" id="PTHR44858">
    <property type="entry name" value="TETRATRICOPEPTIDE REPEAT PROTEIN 6"/>
    <property type="match status" value="1"/>
</dbReference>
<evidence type="ECO:0000313" key="5">
    <source>
        <dbReference type="EMBL" id="MBP3192505.1"/>
    </source>
</evidence>
<dbReference type="SUPFAM" id="SSF48452">
    <property type="entry name" value="TPR-like"/>
    <property type="match status" value="1"/>
</dbReference>
<evidence type="ECO:0000256" key="2">
    <source>
        <dbReference type="ARBA" id="ARBA00022803"/>
    </source>
</evidence>
<dbReference type="SMART" id="SM00028">
    <property type="entry name" value="TPR"/>
    <property type="match status" value="4"/>
</dbReference>
<dbReference type="PROSITE" id="PS50005">
    <property type="entry name" value="TPR"/>
    <property type="match status" value="2"/>
</dbReference>
<dbReference type="Proteomes" id="UP000673975">
    <property type="component" value="Unassembled WGS sequence"/>
</dbReference>
<organism evidence="5 6">
    <name type="scientific">Natronogracilivirga saccharolytica</name>
    <dbReference type="NCBI Taxonomy" id="2812953"/>
    <lineage>
        <taxon>Bacteria</taxon>
        <taxon>Pseudomonadati</taxon>
        <taxon>Balneolota</taxon>
        <taxon>Balneolia</taxon>
        <taxon>Balneolales</taxon>
        <taxon>Cyclonatronaceae</taxon>
        <taxon>Natronogracilivirga</taxon>
    </lineage>
</organism>
<evidence type="ECO:0000256" key="4">
    <source>
        <dbReference type="SAM" id="SignalP"/>
    </source>
</evidence>
<comment type="caution">
    <text evidence="5">The sequence shown here is derived from an EMBL/GenBank/DDBJ whole genome shotgun (WGS) entry which is preliminary data.</text>
</comment>
<proteinExistence type="predicted"/>
<feature type="signal peptide" evidence="4">
    <location>
        <begin position="1"/>
        <end position="26"/>
    </location>
</feature>
<keyword evidence="4" id="KW-0732">Signal</keyword>
<dbReference type="Pfam" id="PF13414">
    <property type="entry name" value="TPR_11"/>
    <property type="match status" value="1"/>
</dbReference>
<dbReference type="Gene3D" id="1.25.40.10">
    <property type="entry name" value="Tetratricopeptide repeat domain"/>
    <property type="match status" value="2"/>
</dbReference>
<protein>
    <submittedName>
        <fullName evidence="5">Tetratricopeptide repeat protein</fullName>
    </submittedName>
</protein>
<reference evidence="5" key="1">
    <citation type="submission" date="2021-02" db="EMBL/GenBank/DDBJ databases">
        <title>Natronogracilivirga saccharolytica gen. nov. sp. nov. a new anaerobic, haloalkiliphilic carbohydrate-fermenting bacterium from soda lake and proposing of Cyclonatronumiaceae fam. nov. in the phylum Balneolaeota.</title>
        <authorList>
            <person name="Zhilina T.N."/>
            <person name="Sorokin D.Y."/>
            <person name="Zavarzina D.G."/>
            <person name="Toshchakov S.V."/>
            <person name="Kublanov I.V."/>
        </authorList>
    </citation>
    <scope>NUCLEOTIDE SEQUENCE</scope>
    <source>
        <strain evidence="5">Z-1702</strain>
    </source>
</reference>
<accession>A0A8J7RIQ4</accession>
<keyword evidence="1" id="KW-0677">Repeat</keyword>
<dbReference type="PANTHER" id="PTHR44858:SF1">
    <property type="entry name" value="UDP-N-ACETYLGLUCOSAMINE--PEPTIDE N-ACETYLGLUCOSAMINYLTRANSFERASE SPINDLY-RELATED"/>
    <property type="match status" value="1"/>
</dbReference>
<gene>
    <name evidence="5" type="ORF">NATSA_07505</name>
</gene>
<name>A0A8J7RIQ4_9BACT</name>
<evidence type="ECO:0000256" key="1">
    <source>
        <dbReference type="ARBA" id="ARBA00022737"/>
    </source>
</evidence>
<dbReference type="EMBL" id="JAFIDN010000004">
    <property type="protein sequence ID" value="MBP3192505.1"/>
    <property type="molecule type" value="Genomic_DNA"/>
</dbReference>
<sequence>MKAVKSSLSIFTALLLVFAVNYSADAQSREDAISTFNEGFALFNEEGDNLGAIEKFKETIEIADQVGSEADDIRDRAVGQIPRLAFMHAAQLVRDRELEEAIEGFQLAIEYAEEYDDEDILRRARGNLPALHLNLGNQLYRDEMNDEALEQYEKALELNPSYVSAYYQKGLVYRRFGDLDQALEHFDTSIELAREADDEENVERSERAARDYLVYRASEQIEEENYNRALDLLNRAAGYGESARLHYRFAETYNYLERHSDALSSAERALELEDGGREDHARIYFELGLAHKGLDNTADACSAFENAMVGEYRSPAEHEMEHELNCE</sequence>
<dbReference type="InterPro" id="IPR011990">
    <property type="entry name" value="TPR-like_helical_dom_sf"/>
</dbReference>